<name>A0AAV7DU51_ARIFI</name>
<comment type="caution">
    <text evidence="1">The sequence shown here is derived from an EMBL/GenBank/DDBJ whole genome shotgun (WGS) entry which is preliminary data.</text>
</comment>
<gene>
    <name evidence="1" type="ORF">H6P81_020288</name>
</gene>
<sequence>MAASFHLCNCIPPNVAQTKTRLKNQYNKSLAAPMLFSSTRTSTGLLKSSSKLRNSKPMTGKSLRVVNQLDNSGEPLKCSLEALKIGIIGFGNFEKFIAKGLQRQGHKVGSTIF</sequence>
<dbReference type="AlphaFoldDB" id="A0AAV7DU51"/>
<evidence type="ECO:0000313" key="1">
    <source>
        <dbReference type="EMBL" id="KAG9440123.1"/>
    </source>
</evidence>
<dbReference type="Proteomes" id="UP000825729">
    <property type="component" value="Unassembled WGS sequence"/>
</dbReference>
<organism evidence="1 2">
    <name type="scientific">Aristolochia fimbriata</name>
    <name type="common">White veined hardy Dutchman's pipe vine</name>
    <dbReference type="NCBI Taxonomy" id="158543"/>
    <lineage>
        <taxon>Eukaryota</taxon>
        <taxon>Viridiplantae</taxon>
        <taxon>Streptophyta</taxon>
        <taxon>Embryophyta</taxon>
        <taxon>Tracheophyta</taxon>
        <taxon>Spermatophyta</taxon>
        <taxon>Magnoliopsida</taxon>
        <taxon>Magnoliidae</taxon>
        <taxon>Piperales</taxon>
        <taxon>Aristolochiaceae</taxon>
        <taxon>Aristolochia</taxon>
    </lineage>
</organism>
<proteinExistence type="predicted"/>
<protein>
    <submittedName>
        <fullName evidence="1">Uncharacterized protein</fullName>
    </submittedName>
</protein>
<keyword evidence="2" id="KW-1185">Reference proteome</keyword>
<evidence type="ECO:0000313" key="2">
    <source>
        <dbReference type="Proteomes" id="UP000825729"/>
    </source>
</evidence>
<accession>A0AAV7DU51</accession>
<dbReference type="EMBL" id="JAINDJ010000008">
    <property type="protein sequence ID" value="KAG9440123.1"/>
    <property type="molecule type" value="Genomic_DNA"/>
</dbReference>
<reference evidence="1 2" key="1">
    <citation type="submission" date="2021-07" db="EMBL/GenBank/DDBJ databases">
        <title>The Aristolochia fimbriata genome: insights into angiosperm evolution, floral development and chemical biosynthesis.</title>
        <authorList>
            <person name="Jiao Y."/>
        </authorList>
    </citation>
    <scope>NUCLEOTIDE SEQUENCE [LARGE SCALE GENOMIC DNA]</scope>
    <source>
        <strain evidence="1">IBCAS-2021</strain>
        <tissue evidence="1">Leaf</tissue>
    </source>
</reference>